<evidence type="ECO:0000313" key="1">
    <source>
        <dbReference type="EMBL" id="GGE45048.1"/>
    </source>
</evidence>
<reference evidence="1" key="4">
    <citation type="submission" date="2024-05" db="EMBL/GenBank/DDBJ databases">
        <authorList>
            <person name="Sun Q."/>
            <person name="Zhou Y."/>
        </authorList>
    </citation>
    <scope>NUCLEOTIDE SEQUENCE</scope>
    <source>
        <strain evidence="1">CGMCC 1.15644</strain>
    </source>
</reference>
<dbReference type="Proteomes" id="UP000622648">
    <property type="component" value="Unassembled WGS sequence"/>
</dbReference>
<keyword evidence="4" id="KW-1185">Reference proteome</keyword>
<evidence type="ECO:0008006" key="5">
    <source>
        <dbReference type="Google" id="ProtNLM"/>
    </source>
</evidence>
<evidence type="ECO:0000313" key="2">
    <source>
        <dbReference type="EMBL" id="TCO25491.1"/>
    </source>
</evidence>
<accession>A0A4R2HDL0</accession>
<gene>
    <name evidence="2" type="ORF">EV200_104529</name>
    <name evidence="1" type="ORF">GCM10011413_08960</name>
</gene>
<organism evidence="2 3">
    <name type="scientific">Pedobacter psychrotolerans</name>
    <dbReference type="NCBI Taxonomy" id="1843235"/>
    <lineage>
        <taxon>Bacteria</taxon>
        <taxon>Pseudomonadati</taxon>
        <taxon>Bacteroidota</taxon>
        <taxon>Sphingobacteriia</taxon>
        <taxon>Sphingobacteriales</taxon>
        <taxon>Sphingobacteriaceae</taxon>
        <taxon>Pedobacter</taxon>
    </lineage>
</organism>
<dbReference type="EMBL" id="SLWO01000004">
    <property type="protein sequence ID" value="TCO25491.1"/>
    <property type="molecule type" value="Genomic_DNA"/>
</dbReference>
<dbReference type="RefSeq" id="WP_165877927.1">
    <property type="nucleotide sequence ID" value="NZ_BMJO01000002.1"/>
</dbReference>
<evidence type="ECO:0000313" key="4">
    <source>
        <dbReference type="Proteomes" id="UP000622648"/>
    </source>
</evidence>
<dbReference type="AlphaFoldDB" id="A0A4R2HDL0"/>
<evidence type="ECO:0000313" key="3">
    <source>
        <dbReference type="Proteomes" id="UP000295684"/>
    </source>
</evidence>
<reference evidence="4" key="2">
    <citation type="journal article" date="2019" name="Int. J. Syst. Evol. Microbiol.">
        <title>The Global Catalogue of Microorganisms (GCM) 10K type strain sequencing project: providing services to taxonomists for standard genome sequencing and annotation.</title>
        <authorList>
            <consortium name="The Broad Institute Genomics Platform"/>
            <consortium name="The Broad Institute Genome Sequencing Center for Infectious Disease"/>
            <person name="Wu L."/>
            <person name="Ma J."/>
        </authorList>
    </citation>
    <scope>NUCLEOTIDE SEQUENCE [LARGE SCALE GENOMIC DNA]</scope>
    <source>
        <strain evidence="4">CGMCC 1.15644</strain>
    </source>
</reference>
<protein>
    <recommendedName>
        <fullName evidence="5">Outer membrane protein with beta-barrel domain</fullName>
    </recommendedName>
</protein>
<comment type="caution">
    <text evidence="2">The sequence shown here is derived from an EMBL/GenBank/DDBJ whole genome shotgun (WGS) entry which is preliminary data.</text>
</comment>
<dbReference type="Proteomes" id="UP000295684">
    <property type="component" value="Unassembled WGS sequence"/>
</dbReference>
<proteinExistence type="predicted"/>
<reference evidence="1" key="1">
    <citation type="journal article" date="2014" name="Int. J. Syst. Evol. Microbiol.">
        <title>Complete genome of a new Firmicutes species belonging to the dominant human colonic microbiota ('Ruminococcus bicirculans') reveals two chromosomes and a selective capacity to utilize plant glucans.</title>
        <authorList>
            <consortium name="NISC Comparative Sequencing Program"/>
            <person name="Wegmann U."/>
            <person name="Louis P."/>
            <person name="Goesmann A."/>
            <person name="Henrissat B."/>
            <person name="Duncan S.H."/>
            <person name="Flint H.J."/>
        </authorList>
    </citation>
    <scope>NUCLEOTIDE SEQUENCE</scope>
    <source>
        <strain evidence="1">CGMCC 1.15644</strain>
    </source>
</reference>
<name>A0A4R2HDL0_9SPHI</name>
<dbReference type="EMBL" id="BMJO01000002">
    <property type="protein sequence ID" value="GGE45048.1"/>
    <property type="molecule type" value="Genomic_DNA"/>
</dbReference>
<reference evidence="2 3" key="3">
    <citation type="submission" date="2019-03" db="EMBL/GenBank/DDBJ databases">
        <title>Genomic Encyclopedia of Type Strains, Phase IV (KMG-IV): sequencing the most valuable type-strain genomes for metagenomic binning, comparative biology and taxonomic classification.</title>
        <authorList>
            <person name="Goeker M."/>
        </authorList>
    </citation>
    <scope>NUCLEOTIDE SEQUENCE [LARGE SCALE GENOMIC DNA]</scope>
    <source>
        <strain evidence="2 3">DSM 103236</strain>
    </source>
</reference>
<sequence length="131" mass="14724">MLCAVAFTSNAQTEKGDNLIGGSISYNRDKQKPENLNNLTSQESTNFAITPRFGHFISKNLALGLSVGFTRSKNSSELSVYTGNNTIISNLESKNDNFNLGPFVRYYVNIIDKLNFLVRVMYQLLLESLFR</sequence>